<dbReference type="InterPro" id="IPR000835">
    <property type="entry name" value="HTH_MarR-typ"/>
</dbReference>
<keyword evidence="2" id="KW-0238">DNA-binding</keyword>
<dbReference type="Proteomes" id="UP000198688">
    <property type="component" value="Chromosome I"/>
</dbReference>
<dbReference type="AlphaFoldDB" id="A0A1H2CN58"/>
<dbReference type="SMART" id="SM00347">
    <property type="entry name" value="HTH_MARR"/>
    <property type="match status" value="1"/>
</dbReference>
<dbReference type="OrthoDB" id="8966183at2"/>
<sequence length="133" mass="14650">MDIVLTLDRLNSGLRRIMPRDELSLAAASTLARLHRRGPQRLTDLYRPEGVTQPAMTQLVTRLERDGLAIRSSDPVDGRGVVVTATDAGRFAVVRRRAIRAAALGERLQRLSEADQAAIRAALPALNRLSQEM</sequence>
<evidence type="ECO:0000313" key="2">
    <source>
        <dbReference type="EMBL" id="SDT71938.1"/>
    </source>
</evidence>
<dbReference type="PROSITE" id="PS50995">
    <property type="entry name" value="HTH_MARR_2"/>
    <property type="match status" value="1"/>
</dbReference>
<dbReference type="SUPFAM" id="SSF46785">
    <property type="entry name" value="Winged helix' DNA-binding domain"/>
    <property type="match status" value="1"/>
</dbReference>
<reference evidence="2 3" key="1">
    <citation type="submission" date="2016-10" db="EMBL/GenBank/DDBJ databases">
        <authorList>
            <person name="de Groot N.N."/>
        </authorList>
    </citation>
    <scope>NUCLEOTIDE SEQUENCE [LARGE SCALE GENOMIC DNA]</scope>
    <source>
        <strain evidence="2 3">DSM 43941</strain>
    </source>
</reference>
<dbReference type="InterPro" id="IPR052526">
    <property type="entry name" value="HTH-type_Bedaq_tolerance"/>
</dbReference>
<dbReference type="EMBL" id="LT629758">
    <property type="protein sequence ID" value="SDT71938.1"/>
    <property type="molecule type" value="Genomic_DNA"/>
</dbReference>
<gene>
    <name evidence="2" type="ORF">SAMN04489716_6290</name>
</gene>
<keyword evidence="3" id="KW-1185">Reference proteome</keyword>
<feature type="domain" description="HTH marR-type" evidence="1">
    <location>
        <begin position="1"/>
        <end position="128"/>
    </location>
</feature>
<proteinExistence type="predicted"/>
<dbReference type="Pfam" id="PF01047">
    <property type="entry name" value="MarR"/>
    <property type="match status" value="1"/>
</dbReference>
<dbReference type="PANTHER" id="PTHR39515:SF2">
    <property type="entry name" value="HTH-TYPE TRANSCRIPTIONAL REGULATOR RV0880"/>
    <property type="match status" value="1"/>
</dbReference>
<dbReference type="Gene3D" id="1.10.10.10">
    <property type="entry name" value="Winged helix-like DNA-binding domain superfamily/Winged helix DNA-binding domain"/>
    <property type="match status" value="1"/>
</dbReference>
<dbReference type="GO" id="GO:0003700">
    <property type="term" value="F:DNA-binding transcription factor activity"/>
    <property type="evidence" value="ECO:0007669"/>
    <property type="project" value="InterPro"/>
</dbReference>
<evidence type="ECO:0000259" key="1">
    <source>
        <dbReference type="PROSITE" id="PS50995"/>
    </source>
</evidence>
<name>A0A1H2CN58_9ACTN</name>
<dbReference type="RefSeq" id="WP_092549180.1">
    <property type="nucleotide sequence ID" value="NZ_BOMJ01000061.1"/>
</dbReference>
<dbReference type="PANTHER" id="PTHR39515">
    <property type="entry name" value="CONSERVED PROTEIN"/>
    <property type="match status" value="1"/>
</dbReference>
<dbReference type="InterPro" id="IPR036390">
    <property type="entry name" value="WH_DNA-bd_sf"/>
</dbReference>
<organism evidence="2 3">
    <name type="scientific">Actinoplanes derwentensis</name>
    <dbReference type="NCBI Taxonomy" id="113562"/>
    <lineage>
        <taxon>Bacteria</taxon>
        <taxon>Bacillati</taxon>
        <taxon>Actinomycetota</taxon>
        <taxon>Actinomycetes</taxon>
        <taxon>Micromonosporales</taxon>
        <taxon>Micromonosporaceae</taxon>
        <taxon>Actinoplanes</taxon>
    </lineage>
</organism>
<dbReference type="InterPro" id="IPR036388">
    <property type="entry name" value="WH-like_DNA-bd_sf"/>
</dbReference>
<dbReference type="STRING" id="113562.SAMN04489716_6290"/>
<accession>A0A1H2CN58</accession>
<protein>
    <submittedName>
        <fullName evidence="2">DNA-binding transcriptional regulator, MarR family</fullName>
    </submittedName>
</protein>
<evidence type="ECO:0000313" key="3">
    <source>
        <dbReference type="Proteomes" id="UP000198688"/>
    </source>
</evidence>
<dbReference type="GO" id="GO:0003677">
    <property type="term" value="F:DNA binding"/>
    <property type="evidence" value="ECO:0007669"/>
    <property type="project" value="UniProtKB-KW"/>
</dbReference>